<accession>A0A5C5GDF7</accession>
<proteinExistence type="predicted"/>
<evidence type="ECO:0000313" key="2">
    <source>
        <dbReference type="EMBL" id="TNY32832.1"/>
    </source>
</evidence>
<keyword evidence="1" id="KW-0732">Signal</keyword>
<keyword evidence="3" id="KW-1185">Reference proteome</keyword>
<dbReference type="EMBL" id="VFFF01000001">
    <property type="protein sequence ID" value="TNY32832.1"/>
    <property type="molecule type" value="Genomic_DNA"/>
</dbReference>
<comment type="caution">
    <text evidence="2">The sequence shown here is derived from an EMBL/GenBank/DDBJ whole genome shotgun (WGS) entry which is preliminary data.</text>
</comment>
<protein>
    <recommendedName>
        <fullName evidence="4">DUF4189 domain-containing protein</fullName>
    </recommendedName>
</protein>
<dbReference type="AlphaFoldDB" id="A0A5C5GDF7"/>
<dbReference type="Proteomes" id="UP000314011">
    <property type="component" value="Unassembled WGS sequence"/>
</dbReference>
<dbReference type="RefSeq" id="WP_140193516.1">
    <property type="nucleotide sequence ID" value="NZ_CP065915.1"/>
</dbReference>
<evidence type="ECO:0008006" key="4">
    <source>
        <dbReference type="Google" id="ProtNLM"/>
    </source>
</evidence>
<name>A0A5C5GDF7_9RHOB</name>
<sequence>MTRFATTAFALAAIAAAGPAAAQSVAFAQAPEMSNGTAFAATVGEAIDQAVAQCVEGGAMEEDCIVTTACADAGYSIDIFLQHQEGIHWHETFCGLADQPVAEAVAESVCDSTLRPYLIECMLVQVWDPDGVPLME</sequence>
<gene>
    <name evidence="2" type="ORF">FHY64_06020</name>
</gene>
<feature type="signal peptide" evidence="1">
    <location>
        <begin position="1"/>
        <end position="22"/>
    </location>
</feature>
<evidence type="ECO:0000256" key="1">
    <source>
        <dbReference type="SAM" id="SignalP"/>
    </source>
</evidence>
<reference evidence="2 3" key="1">
    <citation type="submission" date="2019-06" db="EMBL/GenBank/DDBJ databases">
        <title>Genome of new Rhodobacteraceae sp. SM1903.</title>
        <authorList>
            <person name="Ren X."/>
        </authorList>
    </citation>
    <scope>NUCLEOTIDE SEQUENCE [LARGE SCALE GENOMIC DNA]</scope>
    <source>
        <strain evidence="2 3">SM1903</strain>
    </source>
</reference>
<organism evidence="2 3">
    <name type="scientific">Pelagovum pacificum</name>
    <dbReference type="NCBI Taxonomy" id="2588711"/>
    <lineage>
        <taxon>Bacteria</taxon>
        <taxon>Pseudomonadati</taxon>
        <taxon>Pseudomonadota</taxon>
        <taxon>Alphaproteobacteria</taxon>
        <taxon>Rhodobacterales</taxon>
        <taxon>Paracoccaceae</taxon>
        <taxon>Pelagovum</taxon>
    </lineage>
</organism>
<feature type="chain" id="PRO_5023026743" description="DUF4189 domain-containing protein" evidence="1">
    <location>
        <begin position="23"/>
        <end position="136"/>
    </location>
</feature>
<dbReference type="OrthoDB" id="7864325at2"/>
<evidence type="ECO:0000313" key="3">
    <source>
        <dbReference type="Proteomes" id="UP000314011"/>
    </source>
</evidence>